<evidence type="ECO:0000256" key="4">
    <source>
        <dbReference type="ARBA" id="ARBA00054572"/>
    </source>
</evidence>
<evidence type="ECO:0000313" key="10">
    <source>
        <dbReference type="EMBL" id="MDB8688487.1"/>
    </source>
</evidence>
<evidence type="ECO:0000256" key="6">
    <source>
        <dbReference type="ARBA" id="ARBA00067277"/>
    </source>
</evidence>
<dbReference type="Pfam" id="PF00171">
    <property type="entry name" value="Aldedh"/>
    <property type="match status" value="1"/>
</dbReference>
<reference evidence="10" key="1">
    <citation type="submission" date="2023-01" db="EMBL/GenBank/DDBJ databases">
        <title>Human gut microbiome strain richness.</title>
        <authorList>
            <person name="Chen-Liaw A."/>
        </authorList>
    </citation>
    <scope>NUCLEOTIDE SEQUENCE</scope>
    <source>
        <strain evidence="10">RTP21484st1_H11_RTP21484_190118</strain>
    </source>
</reference>
<dbReference type="PANTHER" id="PTHR43353:SF5">
    <property type="entry name" value="SUCCINATE-SEMIALDEHYDE DEHYDROGENASE, MITOCHONDRIAL"/>
    <property type="match status" value="1"/>
</dbReference>
<dbReference type="FunFam" id="3.40.605.10:FF:000007">
    <property type="entry name" value="NAD/NADP-dependent betaine aldehyde dehydrogenase"/>
    <property type="match status" value="1"/>
</dbReference>
<dbReference type="AlphaFoldDB" id="A0AAW6DNA6"/>
<name>A0AAW6DNA6_MEDGN</name>
<sequence length="475" mass="51782">MKMIIDGKKVDSFDGSTIPVVNPATHKVIDSIPNATEKDVRKAIDVAKKGKKIWAAYTPSKRAEILFRVAELLRKETHEIAKIICQEEGKIYSEAVGEVTGNASIFEGYASKMRHYYGSILPRINNDFVEVIREPLGIVVCIIPYNFPADLYCHKVAPALAAGNAVIVKPSSETPLANIYMTDLLLRAGVPAETIQIVTGYGADIGKWFSTSNEIDAINLTGSTNVGIQTAKNAATHLKKVFLELGGNDPFIVLDDADLDLAVEETVINRMLNAGQTCCAPKRFIVHNSLIEEYTDKVVERLSEIKQGNPMDLSIDMGPMVSEHAAEEIHRQVTMTINQGAKCVLGGELFDKSFYKPTVLIGVTKDMDIAKDMEVFGPVIPIIGFDTEEEAIDIANQSIYGLSAGVITKDWKRGVKLASKLDSGTVAINGSGLCRTADMPFGGRKMSGTGGGEGFFNTLDEMHNIKTILLKDFYN</sequence>
<accession>A0AAW6DNA6</accession>
<feature type="domain" description="Aldehyde dehydrogenase" evidence="9">
    <location>
        <begin position="16"/>
        <end position="468"/>
    </location>
</feature>
<dbReference type="Gene3D" id="3.40.605.10">
    <property type="entry name" value="Aldehyde Dehydrogenase, Chain A, domain 1"/>
    <property type="match status" value="1"/>
</dbReference>
<keyword evidence="2 8" id="KW-0560">Oxidoreductase</keyword>
<organism evidence="10 11">
    <name type="scientific">Mediterraneibacter gnavus</name>
    <name type="common">Ruminococcus gnavus</name>
    <dbReference type="NCBI Taxonomy" id="33038"/>
    <lineage>
        <taxon>Bacteria</taxon>
        <taxon>Bacillati</taxon>
        <taxon>Bacillota</taxon>
        <taxon>Clostridia</taxon>
        <taxon>Lachnospirales</taxon>
        <taxon>Lachnospiraceae</taxon>
        <taxon>Mediterraneibacter</taxon>
    </lineage>
</organism>
<evidence type="ECO:0000256" key="5">
    <source>
        <dbReference type="ARBA" id="ARBA00066984"/>
    </source>
</evidence>
<dbReference type="PANTHER" id="PTHR43353">
    <property type="entry name" value="SUCCINATE-SEMIALDEHYDE DEHYDROGENASE, MITOCHONDRIAL"/>
    <property type="match status" value="1"/>
</dbReference>
<dbReference type="PROSITE" id="PS00687">
    <property type="entry name" value="ALDEHYDE_DEHYDR_GLU"/>
    <property type="match status" value="1"/>
</dbReference>
<proteinExistence type="inferred from homology"/>
<dbReference type="InterPro" id="IPR029510">
    <property type="entry name" value="Ald_DH_CS_GLU"/>
</dbReference>
<feature type="active site" evidence="7">
    <location>
        <position position="244"/>
    </location>
</feature>
<protein>
    <recommendedName>
        <fullName evidence="6">3-sulfolactaldehyde dehydrogenase</fullName>
        <ecNumber evidence="5">1.2.1.97</ecNumber>
    </recommendedName>
</protein>
<dbReference type="Gene3D" id="3.40.309.10">
    <property type="entry name" value="Aldehyde Dehydrogenase, Chain A, domain 2"/>
    <property type="match status" value="1"/>
</dbReference>
<evidence type="ECO:0000256" key="7">
    <source>
        <dbReference type="PROSITE-ProRule" id="PRU10007"/>
    </source>
</evidence>
<evidence type="ECO:0000256" key="1">
    <source>
        <dbReference type="ARBA" id="ARBA00009986"/>
    </source>
</evidence>
<comment type="caution">
    <text evidence="10">The sequence shown here is derived from an EMBL/GenBank/DDBJ whole genome shotgun (WGS) entry which is preliminary data.</text>
</comment>
<evidence type="ECO:0000313" key="11">
    <source>
        <dbReference type="Proteomes" id="UP001212160"/>
    </source>
</evidence>
<evidence type="ECO:0000256" key="3">
    <source>
        <dbReference type="ARBA" id="ARBA00050326"/>
    </source>
</evidence>
<dbReference type="EC" id="1.2.1.97" evidence="5"/>
<dbReference type="RefSeq" id="WP_272108260.1">
    <property type="nucleotide sequence ID" value="NZ_JAQMLA010000090.1"/>
</dbReference>
<dbReference type="InterPro" id="IPR050740">
    <property type="entry name" value="Aldehyde_DH_Superfamily"/>
</dbReference>
<dbReference type="EMBL" id="JAQMLA010000090">
    <property type="protein sequence ID" value="MDB8688487.1"/>
    <property type="molecule type" value="Genomic_DNA"/>
</dbReference>
<dbReference type="GO" id="GO:0016620">
    <property type="term" value="F:oxidoreductase activity, acting on the aldehyde or oxo group of donors, NAD or NADP as acceptor"/>
    <property type="evidence" value="ECO:0007669"/>
    <property type="project" value="InterPro"/>
</dbReference>
<comment type="similarity">
    <text evidence="1 8">Belongs to the aldehyde dehydrogenase family.</text>
</comment>
<dbReference type="InterPro" id="IPR015590">
    <property type="entry name" value="Aldehyde_DH_dom"/>
</dbReference>
<dbReference type="InterPro" id="IPR016163">
    <property type="entry name" value="Ald_DH_C"/>
</dbReference>
<dbReference type="SUPFAM" id="SSF53720">
    <property type="entry name" value="ALDH-like"/>
    <property type="match status" value="1"/>
</dbReference>
<dbReference type="InterPro" id="IPR016161">
    <property type="entry name" value="Ald_DH/histidinol_DH"/>
</dbReference>
<evidence type="ECO:0000256" key="2">
    <source>
        <dbReference type="ARBA" id="ARBA00023002"/>
    </source>
</evidence>
<comment type="function">
    <text evidence="4">Part of the sulfo-TAL (or sulfo-SFT) pathway, a D-sulfoquinovose degradation pathway that produces sulfolactate (SL). Catalyzes the oxidation of 3-sulfolactaldehyde (SLA) to sulfolactate (SL).</text>
</comment>
<comment type="catalytic activity">
    <reaction evidence="3">
        <text>(2S)-3-sulfolactaldehyde + NAD(+) + H2O = (2S)-3-sulfolactate + NADH + 2 H(+)</text>
        <dbReference type="Rhea" id="RHEA:47932"/>
        <dbReference type="ChEBI" id="CHEBI:15377"/>
        <dbReference type="ChEBI" id="CHEBI:15378"/>
        <dbReference type="ChEBI" id="CHEBI:57540"/>
        <dbReference type="ChEBI" id="CHEBI:57945"/>
        <dbReference type="ChEBI" id="CHEBI:61289"/>
        <dbReference type="ChEBI" id="CHEBI:90109"/>
        <dbReference type="EC" id="1.2.1.97"/>
    </reaction>
    <physiologicalReaction direction="left-to-right" evidence="3">
        <dbReference type="Rhea" id="RHEA:47933"/>
    </physiologicalReaction>
</comment>
<dbReference type="Proteomes" id="UP001212160">
    <property type="component" value="Unassembled WGS sequence"/>
</dbReference>
<evidence type="ECO:0000256" key="8">
    <source>
        <dbReference type="RuleBase" id="RU003345"/>
    </source>
</evidence>
<gene>
    <name evidence="10" type="ORF">PNW85_17845</name>
</gene>
<evidence type="ECO:0000259" key="9">
    <source>
        <dbReference type="Pfam" id="PF00171"/>
    </source>
</evidence>
<dbReference type="InterPro" id="IPR016162">
    <property type="entry name" value="Ald_DH_N"/>
</dbReference>
<dbReference type="FunFam" id="3.40.309.10:FF:000009">
    <property type="entry name" value="Aldehyde dehydrogenase A"/>
    <property type="match status" value="1"/>
</dbReference>